<dbReference type="GO" id="GO:0042597">
    <property type="term" value="C:periplasmic space"/>
    <property type="evidence" value="ECO:0007669"/>
    <property type="project" value="UniProtKB-SubCell"/>
</dbReference>
<feature type="binding site" description="covalent" evidence="8">
    <location>
        <position position="229"/>
    </location>
    <ligand>
        <name>heme c</name>
        <dbReference type="ChEBI" id="CHEBI:61717"/>
        <label>2</label>
    </ligand>
</feature>
<proteinExistence type="predicted"/>
<feature type="binding site" description="axial binding residue" evidence="9">
    <location>
        <position position="233"/>
    </location>
    <ligand>
        <name>heme c</name>
        <dbReference type="ChEBI" id="CHEBI:61717"/>
        <label>2</label>
    </ligand>
    <ligandPart>
        <name>Fe</name>
        <dbReference type="ChEBI" id="CHEBI:18248"/>
    </ligandPart>
</feature>
<feature type="binding site" description="covalent" evidence="8">
    <location>
        <position position="232"/>
    </location>
    <ligand>
        <name>heme c</name>
        <dbReference type="ChEBI" id="CHEBI:61717"/>
        <label>2</label>
    </ligand>
</feature>
<dbReference type="RefSeq" id="WP_218025463.1">
    <property type="nucleotide sequence ID" value="NZ_AP025739.1"/>
</dbReference>
<feature type="binding site" description="axial binding residue" evidence="9">
    <location>
        <position position="310"/>
    </location>
    <ligand>
        <name>heme c</name>
        <dbReference type="ChEBI" id="CHEBI:61717"/>
        <label>2</label>
    </ligand>
    <ligandPart>
        <name>Fe</name>
        <dbReference type="ChEBI" id="CHEBI:18248"/>
    </ligandPart>
</feature>
<evidence type="ECO:0000256" key="7">
    <source>
        <dbReference type="ARBA" id="ARBA00023004"/>
    </source>
</evidence>
<dbReference type="Proteomes" id="UP000287394">
    <property type="component" value="Chromosome"/>
</dbReference>
<evidence type="ECO:0000256" key="1">
    <source>
        <dbReference type="ARBA" id="ARBA00004418"/>
    </source>
</evidence>
<feature type="binding site" description="covalent" evidence="8">
    <location>
        <position position="86"/>
    </location>
    <ligand>
        <name>heme c</name>
        <dbReference type="ChEBI" id="CHEBI:61717"/>
        <label>1</label>
    </ligand>
</feature>
<gene>
    <name evidence="10" type="ORF">CCAX7_51370</name>
</gene>
<dbReference type="InterPro" id="IPR051395">
    <property type="entry name" value="Cytochrome_c_Peroxidase/MauG"/>
</dbReference>
<evidence type="ECO:0000256" key="6">
    <source>
        <dbReference type="ARBA" id="ARBA00023002"/>
    </source>
</evidence>
<dbReference type="InterPro" id="IPR036909">
    <property type="entry name" value="Cyt_c-like_dom_sf"/>
</dbReference>
<evidence type="ECO:0000256" key="3">
    <source>
        <dbReference type="ARBA" id="ARBA00022723"/>
    </source>
</evidence>
<comment type="subcellular location">
    <subcellularLocation>
        <location evidence="1">Periplasm</location>
    </subcellularLocation>
</comment>
<dbReference type="GO" id="GO:0004130">
    <property type="term" value="F:cytochrome-c peroxidase activity"/>
    <property type="evidence" value="ECO:0007669"/>
    <property type="project" value="TreeGrafter"/>
</dbReference>
<evidence type="ECO:0000256" key="9">
    <source>
        <dbReference type="PIRSR" id="PIRSR000294-2"/>
    </source>
</evidence>
<accession>A0A402CP17</accession>
<dbReference type="InterPro" id="IPR004852">
    <property type="entry name" value="Di-haem_cyt_c_peroxidsae"/>
</dbReference>
<dbReference type="PROSITE" id="PS51007">
    <property type="entry name" value="CYTC"/>
    <property type="match status" value="2"/>
</dbReference>
<evidence type="ECO:0000256" key="8">
    <source>
        <dbReference type="PIRSR" id="PIRSR000294-1"/>
    </source>
</evidence>
<dbReference type="Gene3D" id="1.10.760.10">
    <property type="entry name" value="Cytochrome c-like domain"/>
    <property type="match status" value="2"/>
</dbReference>
<evidence type="ECO:0000256" key="4">
    <source>
        <dbReference type="ARBA" id="ARBA00022729"/>
    </source>
</evidence>
<dbReference type="GO" id="GO:0046872">
    <property type="term" value="F:metal ion binding"/>
    <property type="evidence" value="ECO:0007669"/>
    <property type="project" value="UniProtKB-KW"/>
</dbReference>
<dbReference type="InterPro" id="IPR009056">
    <property type="entry name" value="Cyt_c-like_dom"/>
</dbReference>
<dbReference type="PIRSF" id="PIRSF000294">
    <property type="entry name" value="Cytochrome-c_peroxidase"/>
    <property type="match status" value="1"/>
</dbReference>
<name>A0A402CP17_9BACT</name>
<dbReference type="Pfam" id="PF03150">
    <property type="entry name" value="CCP_MauG"/>
    <property type="match status" value="1"/>
</dbReference>
<dbReference type="PANTHER" id="PTHR30600">
    <property type="entry name" value="CYTOCHROME C PEROXIDASE-RELATED"/>
    <property type="match status" value="1"/>
</dbReference>
<evidence type="ECO:0000313" key="11">
    <source>
        <dbReference type="Proteomes" id="UP000287394"/>
    </source>
</evidence>
<evidence type="ECO:0000256" key="2">
    <source>
        <dbReference type="ARBA" id="ARBA00022617"/>
    </source>
</evidence>
<feature type="binding site" description="covalent" evidence="8">
    <location>
        <position position="89"/>
    </location>
    <ligand>
        <name>heme c</name>
        <dbReference type="ChEBI" id="CHEBI:61717"/>
        <label>1</label>
    </ligand>
</feature>
<evidence type="ECO:0000313" key="10">
    <source>
        <dbReference type="EMBL" id="BDI33086.1"/>
    </source>
</evidence>
<keyword evidence="6" id="KW-0560">Oxidoreductase</keyword>
<keyword evidence="4" id="KW-0732">Signal</keyword>
<dbReference type="GO" id="GO:0009055">
    <property type="term" value="F:electron transfer activity"/>
    <property type="evidence" value="ECO:0007669"/>
    <property type="project" value="InterPro"/>
</dbReference>
<evidence type="ECO:0000256" key="5">
    <source>
        <dbReference type="ARBA" id="ARBA00022764"/>
    </source>
</evidence>
<keyword evidence="7 9" id="KW-0408">Iron</keyword>
<keyword evidence="2 8" id="KW-0349">Heme</keyword>
<dbReference type="PANTHER" id="PTHR30600:SF7">
    <property type="entry name" value="CYTOCHROME C PEROXIDASE-RELATED"/>
    <property type="match status" value="1"/>
</dbReference>
<comment type="PTM">
    <text evidence="8">Binds 2 heme groups per subunit.</text>
</comment>
<dbReference type="SUPFAM" id="SSF46626">
    <property type="entry name" value="Cytochrome c"/>
    <property type="match status" value="2"/>
</dbReference>
<reference evidence="10 11" key="1">
    <citation type="journal article" date="2019" name="Int. J. Syst. Evol. Microbiol.">
        <title>Capsulimonas corticalis gen. nov., sp. nov., an aerobic capsulated bacterium, of a novel bacterial order, Capsulimonadales ord. nov., of the class Armatimonadia of the phylum Armatimonadetes.</title>
        <authorList>
            <person name="Li J."/>
            <person name="Kudo C."/>
            <person name="Tonouchi A."/>
        </authorList>
    </citation>
    <scope>NUCLEOTIDE SEQUENCE [LARGE SCALE GENOMIC DNA]</scope>
    <source>
        <strain evidence="10 11">AX-7</strain>
    </source>
</reference>
<dbReference type="AlphaFoldDB" id="A0A402CP17"/>
<dbReference type="KEGG" id="ccot:CCAX7_51370"/>
<keyword evidence="3 9" id="KW-0479">Metal-binding</keyword>
<comment type="cofactor">
    <cofactor evidence="8">
        <name>heme</name>
        <dbReference type="ChEBI" id="CHEBI:30413"/>
    </cofactor>
    <text evidence="8">Binds 2 heme groups.</text>
</comment>
<keyword evidence="11" id="KW-1185">Reference proteome</keyword>
<protein>
    <submittedName>
        <fullName evidence="10">Uncharacterized protein</fullName>
    </submittedName>
</protein>
<sequence length="341" mass="37408">MKKSTGAILLLTTLAICALLVSCFFSDSGRKENRADAAPLMLPAAHILEESIQPIPLTVNLDPNKVALGQQLFHDGRLSHDNTIACANCHSLAKGGTDQMVHSTGIGGAQGGINSPSVLNSGGNFVQFWNGRAATLEDQVNGPTHNPKEMGSNWPEIIGKLSKDDKYPALFAKLYPDGVQPQNVRDAIATFERSLTTPNSRFDKYLRGDDAVLTTQEKHGYRLFKEFGCVSCHQGQNLGGNMYQQFGVMANYFKERGTPETDDDQGRFTVTKREQDRHVFRVPSLRNVELTAPYFHDGTATTLPQAVEIMAKYQLGRPLAPEDLVDIVKFLQTLSGDQKGN</sequence>
<dbReference type="PROSITE" id="PS51257">
    <property type="entry name" value="PROKAR_LIPOPROTEIN"/>
    <property type="match status" value="1"/>
</dbReference>
<keyword evidence="5" id="KW-0574">Periplasm</keyword>
<organism evidence="10 11">
    <name type="scientific">Capsulimonas corticalis</name>
    <dbReference type="NCBI Taxonomy" id="2219043"/>
    <lineage>
        <taxon>Bacteria</taxon>
        <taxon>Bacillati</taxon>
        <taxon>Armatimonadota</taxon>
        <taxon>Armatimonadia</taxon>
        <taxon>Capsulimonadales</taxon>
        <taxon>Capsulimonadaceae</taxon>
        <taxon>Capsulimonas</taxon>
    </lineage>
</organism>
<dbReference type="InterPro" id="IPR026259">
    <property type="entry name" value="MauG/Cytc_peroxidase"/>
</dbReference>
<feature type="binding site" description="axial binding residue" evidence="9">
    <location>
        <position position="90"/>
    </location>
    <ligand>
        <name>heme c</name>
        <dbReference type="ChEBI" id="CHEBI:61717"/>
        <label>1</label>
    </ligand>
    <ligandPart>
        <name>Fe</name>
        <dbReference type="ChEBI" id="CHEBI:18248"/>
    </ligandPart>
</feature>
<dbReference type="GO" id="GO:0020037">
    <property type="term" value="F:heme binding"/>
    <property type="evidence" value="ECO:0007669"/>
    <property type="project" value="InterPro"/>
</dbReference>
<dbReference type="EMBL" id="AP025739">
    <property type="protein sequence ID" value="BDI33086.1"/>
    <property type="molecule type" value="Genomic_DNA"/>
</dbReference>